<sequence length="103" mass="10822">MKIRTFAIIGALVAAPPTVFAQANGNDGTAGSAGDGDRAQSYTRLLFSDLDKNRDGQIDKIEGAKLEPSLVKKMDTNADGKVSQAEFDQYQAATSGSKVPSSK</sequence>
<dbReference type="InterPro" id="IPR018247">
    <property type="entry name" value="EF_Hand_1_Ca_BS"/>
</dbReference>
<dbReference type="EMBL" id="JAYXHS010000004">
    <property type="protein sequence ID" value="MEC5387852.1"/>
    <property type="molecule type" value="Genomic_DNA"/>
</dbReference>
<evidence type="ECO:0000259" key="2">
    <source>
        <dbReference type="Pfam" id="PF13202"/>
    </source>
</evidence>
<dbReference type="Pfam" id="PF13202">
    <property type="entry name" value="EF-hand_5"/>
    <property type="match status" value="2"/>
</dbReference>
<feature type="domain" description="EF-hand" evidence="2">
    <location>
        <begin position="72"/>
        <end position="87"/>
    </location>
</feature>
<feature type="chain" id="PRO_5045962209" evidence="1">
    <location>
        <begin position="22"/>
        <end position="103"/>
    </location>
</feature>
<dbReference type="RefSeq" id="WP_327600826.1">
    <property type="nucleotide sequence ID" value="NZ_JAYXHS010000004.1"/>
</dbReference>
<keyword evidence="1" id="KW-0732">Signal</keyword>
<proteinExistence type="predicted"/>
<dbReference type="InterPro" id="IPR011992">
    <property type="entry name" value="EF-hand-dom_pair"/>
</dbReference>
<accession>A0ABU6K897</accession>
<dbReference type="InterPro" id="IPR002048">
    <property type="entry name" value="EF_hand_dom"/>
</dbReference>
<protein>
    <submittedName>
        <fullName evidence="3">EF-hand domain-containing protein</fullName>
    </submittedName>
</protein>
<organism evidence="3 4">
    <name type="scientific">Uliginosibacterium silvisoli</name>
    <dbReference type="NCBI Taxonomy" id="3114758"/>
    <lineage>
        <taxon>Bacteria</taxon>
        <taxon>Pseudomonadati</taxon>
        <taxon>Pseudomonadota</taxon>
        <taxon>Betaproteobacteria</taxon>
        <taxon>Rhodocyclales</taxon>
        <taxon>Zoogloeaceae</taxon>
        <taxon>Uliginosibacterium</taxon>
    </lineage>
</organism>
<reference evidence="3 4" key="1">
    <citation type="submission" date="2024-01" db="EMBL/GenBank/DDBJ databases">
        <title>Uliginosibacterium soil sp. nov.</title>
        <authorList>
            <person name="Lv Y."/>
        </authorList>
    </citation>
    <scope>NUCLEOTIDE SEQUENCE [LARGE SCALE GENOMIC DNA]</scope>
    <source>
        <strain evidence="3 4">H3</strain>
    </source>
</reference>
<evidence type="ECO:0000313" key="4">
    <source>
        <dbReference type="Proteomes" id="UP001331561"/>
    </source>
</evidence>
<name>A0ABU6K897_9RHOO</name>
<dbReference type="Proteomes" id="UP001331561">
    <property type="component" value="Unassembled WGS sequence"/>
</dbReference>
<dbReference type="SUPFAM" id="SSF47473">
    <property type="entry name" value="EF-hand"/>
    <property type="match status" value="1"/>
</dbReference>
<gene>
    <name evidence="3" type="ORF">VVD49_19120</name>
</gene>
<keyword evidence="4" id="KW-1185">Reference proteome</keyword>
<dbReference type="Gene3D" id="1.10.238.10">
    <property type="entry name" value="EF-hand"/>
    <property type="match status" value="1"/>
</dbReference>
<evidence type="ECO:0000313" key="3">
    <source>
        <dbReference type="EMBL" id="MEC5387852.1"/>
    </source>
</evidence>
<comment type="caution">
    <text evidence="3">The sequence shown here is derived from an EMBL/GenBank/DDBJ whole genome shotgun (WGS) entry which is preliminary data.</text>
</comment>
<evidence type="ECO:0000256" key="1">
    <source>
        <dbReference type="SAM" id="SignalP"/>
    </source>
</evidence>
<dbReference type="PROSITE" id="PS00018">
    <property type="entry name" value="EF_HAND_1"/>
    <property type="match status" value="1"/>
</dbReference>
<feature type="domain" description="EF-hand" evidence="2">
    <location>
        <begin position="46"/>
        <end position="62"/>
    </location>
</feature>
<feature type="signal peptide" evidence="1">
    <location>
        <begin position="1"/>
        <end position="21"/>
    </location>
</feature>